<protein>
    <submittedName>
        <fullName evidence="1">Class I SAM-dependent methyltransferase</fullName>
    </submittedName>
</protein>
<dbReference type="GO" id="GO:0032259">
    <property type="term" value="P:methylation"/>
    <property type="evidence" value="ECO:0007669"/>
    <property type="project" value="UniProtKB-KW"/>
</dbReference>
<dbReference type="EMBL" id="BAABFL010000471">
    <property type="protein sequence ID" value="GAA4652219.1"/>
    <property type="molecule type" value="Genomic_DNA"/>
</dbReference>
<dbReference type="Proteomes" id="UP001500604">
    <property type="component" value="Unassembled WGS sequence"/>
</dbReference>
<accession>A0ABP8V9M4</accession>
<evidence type="ECO:0000313" key="2">
    <source>
        <dbReference type="Proteomes" id="UP001500604"/>
    </source>
</evidence>
<sequence>MLTDDICPLCGSFDTRHYHRDKVRDYLHCNNCLLVFVPSSFHLSNEEEKAVYDQHDNRVDDAGYRRFLSRVFDPVVEHLAQQGLSQGEGLDFGCGPGPALAAMFSEAGHRMAVYDIYYAHKPEVLEQTYDFVTATEVIEHLACPGTVLKQLIGLLRPGGCLGVMTKRVQDRQAFARWHYIRDPTHICFYSEETFRWLASTYDFAMECCGNDVIILSRSD</sequence>
<dbReference type="GO" id="GO:0008168">
    <property type="term" value="F:methyltransferase activity"/>
    <property type="evidence" value="ECO:0007669"/>
    <property type="project" value="UniProtKB-KW"/>
</dbReference>
<comment type="caution">
    <text evidence="1">The sequence shown here is derived from an EMBL/GenBank/DDBJ whole genome shotgun (WGS) entry which is preliminary data.</text>
</comment>
<name>A0ABP8V9M4_9GAMM</name>
<proteinExistence type="predicted"/>
<evidence type="ECO:0000313" key="1">
    <source>
        <dbReference type="EMBL" id="GAA4652219.1"/>
    </source>
</evidence>
<dbReference type="Gene3D" id="3.40.50.150">
    <property type="entry name" value="Vaccinia Virus protein VP39"/>
    <property type="match status" value="1"/>
</dbReference>
<keyword evidence="1" id="KW-0489">Methyltransferase</keyword>
<dbReference type="InterPro" id="IPR029063">
    <property type="entry name" value="SAM-dependent_MTases_sf"/>
</dbReference>
<dbReference type="SUPFAM" id="SSF53335">
    <property type="entry name" value="S-adenosyl-L-methionine-dependent methyltransferases"/>
    <property type="match status" value="1"/>
</dbReference>
<dbReference type="Pfam" id="PF13489">
    <property type="entry name" value="Methyltransf_23"/>
    <property type="match status" value="1"/>
</dbReference>
<gene>
    <name evidence="1" type="ORF">GCM10023116_45030</name>
</gene>
<reference evidence="2" key="1">
    <citation type="journal article" date="2019" name="Int. J. Syst. Evol. Microbiol.">
        <title>The Global Catalogue of Microorganisms (GCM) 10K type strain sequencing project: providing services to taxonomists for standard genome sequencing and annotation.</title>
        <authorList>
            <consortium name="The Broad Institute Genomics Platform"/>
            <consortium name="The Broad Institute Genome Sequencing Center for Infectious Disease"/>
            <person name="Wu L."/>
            <person name="Ma J."/>
        </authorList>
    </citation>
    <scope>NUCLEOTIDE SEQUENCE [LARGE SCALE GENOMIC DNA]</scope>
    <source>
        <strain evidence="2">JCM 17805</strain>
    </source>
</reference>
<organism evidence="1 2">
    <name type="scientific">Kistimonas scapharcae</name>
    <dbReference type="NCBI Taxonomy" id="1036133"/>
    <lineage>
        <taxon>Bacteria</taxon>
        <taxon>Pseudomonadati</taxon>
        <taxon>Pseudomonadota</taxon>
        <taxon>Gammaproteobacteria</taxon>
        <taxon>Oceanospirillales</taxon>
        <taxon>Endozoicomonadaceae</taxon>
        <taxon>Kistimonas</taxon>
    </lineage>
</organism>
<keyword evidence="1" id="KW-0808">Transferase</keyword>
<keyword evidence="2" id="KW-1185">Reference proteome</keyword>
<dbReference type="RefSeq" id="WP_345198739.1">
    <property type="nucleotide sequence ID" value="NZ_BAABFL010000471.1"/>
</dbReference>